<dbReference type="EMBL" id="CAXLJM020000043">
    <property type="protein sequence ID" value="CAL8110282.1"/>
    <property type="molecule type" value="Genomic_DNA"/>
</dbReference>
<sequence>MAQRECYSECHTEALQRYPNPENTVYNVSTYKYIPMELFPYIVEFCGPTSRKSGKMVCKSCIKFAEFKMEEDISSKKRKASQSPEAGPSKKLPEPKHPTSAEIIAAIRGNALNSTEIIEILYELGKQVGLPIVQHVAEECKKSIPERISEYRSVTVEAAWECYPLGFVRFIDGIMDCDFLR</sequence>
<protein>
    <submittedName>
        <fullName evidence="2">Uncharacterized protein</fullName>
    </submittedName>
</protein>
<accession>A0ABP1QUJ9</accession>
<evidence type="ECO:0000313" key="2">
    <source>
        <dbReference type="EMBL" id="CAL8110282.1"/>
    </source>
</evidence>
<comment type="caution">
    <text evidence="2">The sequence shown here is derived from an EMBL/GenBank/DDBJ whole genome shotgun (WGS) entry which is preliminary data.</text>
</comment>
<name>A0ABP1QUJ9_9HEXA</name>
<evidence type="ECO:0000313" key="3">
    <source>
        <dbReference type="Proteomes" id="UP001642540"/>
    </source>
</evidence>
<dbReference type="Proteomes" id="UP001642540">
    <property type="component" value="Unassembled WGS sequence"/>
</dbReference>
<evidence type="ECO:0000256" key="1">
    <source>
        <dbReference type="SAM" id="MobiDB-lite"/>
    </source>
</evidence>
<proteinExistence type="predicted"/>
<organism evidence="2 3">
    <name type="scientific">Orchesella dallaii</name>
    <dbReference type="NCBI Taxonomy" id="48710"/>
    <lineage>
        <taxon>Eukaryota</taxon>
        <taxon>Metazoa</taxon>
        <taxon>Ecdysozoa</taxon>
        <taxon>Arthropoda</taxon>
        <taxon>Hexapoda</taxon>
        <taxon>Collembola</taxon>
        <taxon>Entomobryomorpha</taxon>
        <taxon>Entomobryoidea</taxon>
        <taxon>Orchesellidae</taxon>
        <taxon>Orchesellinae</taxon>
        <taxon>Orchesella</taxon>
    </lineage>
</organism>
<feature type="region of interest" description="Disordered" evidence="1">
    <location>
        <begin position="75"/>
        <end position="97"/>
    </location>
</feature>
<keyword evidence="3" id="KW-1185">Reference proteome</keyword>
<reference evidence="2 3" key="1">
    <citation type="submission" date="2024-08" db="EMBL/GenBank/DDBJ databases">
        <authorList>
            <person name="Cucini C."/>
            <person name="Frati F."/>
        </authorList>
    </citation>
    <scope>NUCLEOTIDE SEQUENCE [LARGE SCALE GENOMIC DNA]</scope>
</reference>
<gene>
    <name evidence="2" type="ORF">ODALV1_LOCUS14112</name>
</gene>